<keyword evidence="1" id="KW-0808">Transferase</keyword>
<name>A0A1B9C015_9PROT</name>
<comment type="caution">
    <text evidence="4">The sequence shown here is derived from an EMBL/GenBank/DDBJ whole genome shotgun (WGS) entry which is preliminary data.</text>
</comment>
<dbReference type="PANTHER" id="PTHR19136:SF81">
    <property type="entry name" value="MOLYBDENUM COFACTOR GUANYLYLTRANSFERASE"/>
    <property type="match status" value="1"/>
</dbReference>
<dbReference type="AlphaFoldDB" id="A0A1B9C015"/>
<proteinExistence type="predicted"/>
<dbReference type="InterPro" id="IPR029044">
    <property type="entry name" value="Nucleotide-diphossugar_trans"/>
</dbReference>
<dbReference type="EMBL" id="MASQ01000072">
    <property type="protein sequence ID" value="OCB03298.1"/>
    <property type="molecule type" value="Genomic_DNA"/>
</dbReference>
<evidence type="ECO:0000313" key="4">
    <source>
        <dbReference type="EMBL" id="OCB03298.1"/>
    </source>
</evidence>
<feature type="domain" description="MobA-like NTP transferase" evidence="3">
    <location>
        <begin position="4"/>
        <end position="154"/>
    </location>
</feature>
<evidence type="ECO:0000256" key="2">
    <source>
        <dbReference type="ARBA" id="ARBA00022842"/>
    </source>
</evidence>
<reference evidence="4 5" key="1">
    <citation type="submission" date="2016-07" db="EMBL/GenBank/DDBJ databases">
        <title>Draft genome of a psychrotolerant acidophile Acidithiobacillus ferrivorans strain YL15.</title>
        <authorList>
            <person name="Peng T."/>
            <person name="Ma L."/>
            <person name="Nan M."/>
            <person name="An N."/>
            <person name="Wang M."/>
            <person name="Qiu G."/>
            <person name="Zeng W."/>
        </authorList>
    </citation>
    <scope>NUCLEOTIDE SEQUENCE [LARGE SCALE GENOMIC DNA]</scope>
    <source>
        <strain evidence="4 5">YL15</strain>
    </source>
</reference>
<dbReference type="Proteomes" id="UP000093129">
    <property type="component" value="Unassembled WGS sequence"/>
</dbReference>
<accession>A0A1B9C015</accession>
<dbReference type="Pfam" id="PF12804">
    <property type="entry name" value="NTP_transf_3"/>
    <property type="match status" value="1"/>
</dbReference>
<evidence type="ECO:0000259" key="3">
    <source>
        <dbReference type="Pfam" id="PF12804"/>
    </source>
</evidence>
<protein>
    <recommendedName>
        <fullName evidence="3">MobA-like NTP transferase domain-containing protein</fullName>
    </recommendedName>
</protein>
<organism evidence="4 5">
    <name type="scientific">Acidithiobacillus ferrivorans</name>
    <dbReference type="NCBI Taxonomy" id="160808"/>
    <lineage>
        <taxon>Bacteria</taxon>
        <taxon>Pseudomonadati</taxon>
        <taxon>Pseudomonadota</taxon>
        <taxon>Acidithiobacillia</taxon>
        <taxon>Acidithiobacillales</taxon>
        <taxon>Acidithiobacillaceae</taxon>
        <taxon>Acidithiobacillus</taxon>
    </lineage>
</organism>
<evidence type="ECO:0000256" key="1">
    <source>
        <dbReference type="ARBA" id="ARBA00022679"/>
    </source>
</evidence>
<dbReference type="RefSeq" id="WP_065412976.1">
    <property type="nucleotide sequence ID" value="NZ_MASQ01000072.1"/>
</dbReference>
<dbReference type="InterPro" id="IPR025877">
    <property type="entry name" value="MobA-like_NTP_Trfase"/>
</dbReference>
<dbReference type="GO" id="GO:0016779">
    <property type="term" value="F:nucleotidyltransferase activity"/>
    <property type="evidence" value="ECO:0007669"/>
    <property type="project" value="UniProtKB-ARBA"/>
</dbReference>
<keyword evidence="2" id="KW-0460">Magnesium</keyword>
<sequence>MDAAIILAGGQSRRSGRQHKACRRLHGDGWSWIDRQVDILRQAGFAPVYLVTGYRPRRVLACLHRRVMRRHNFRARRGPFSTLQLGLHNPSGPALVVPVDAILPPAPWLRRLRRSAHARNIAAASPIDRWGGGGHPLMLSQCWSQSLCAVPVDAADARLDRQLGYLSAAEHIRLPWQHFFRYPRLNTRREWRSARHKLRIIL</sequence>
<dbReference type="SUPFAM" id="SSF53448">
    <property type="entry name" value="Nucleotide-diphospho-sugar transferases"/>
    <property type="match status" value="1"/>
</dbReference>
<evidence type="ECO:0000313" key="5">
    <source>
        <dbReference type="Proteomes" id="UP000093129"/>
    </source>
</evidence>
<dbReference type="Gene3D" id="3.90.550.10">
    <property type="entry name" value="Spore Coat Polysaccharide Biosynthesis Protein SpsA, Chain A"/>
    <property type="match status" value="1"/>
</dbReference>
<dbReference type="PANTHER" id="PTHR19136">
    <property type="entry name" value="MOLYBDENUM COFACTOR GUANYLYLTRANSFERASE"/>
    <property type="match status" value="1"/>
</dbReference>
<gene>
    <name evidence="4" type="ORF">BBC27_08575</name>
</gene>